<name>A0ABX8ND94_9PSED</name>
<dbReference type="PROSITE" id="PS50110">
    <property type="entry name" value="RESPONSE_REGULATORY"/>
    <property type="match status" value="1"/>
</dbReference>
<dbReference type="Proteomes" id="UP001046350">
    <property type="component" value="Chromosome"/>
</dbReference>
<feature type="modified residue" description="4-aspartylphosphate" evidence="2">
    <location>
        <position position="67"/>
    </location>
</feature>
<reference evidence="4" key="1">
    <citation type="journal article" date="2021" name="Microorganisms">
        <title>The Ever-Expanding Pseudomonas Genus: Description of 43 New Species and Partition of the Pseudomonas putida Group.</title>
        <authorList>
            <person name="Girard L."/>
            <person name="Lood C."/>
            <person name="Hofte M."/>
            <person name="Vandamme P."/>
            <person name="Rokni-Zadeh H."/>
            <person name="van Noort V."/>
            <person name="Lavigne R."/>
            <person name="De Mot R."/>
        </authorList>
    </citation>
    <scope>NUCLEOTIDE SEQUENCE</scope>
    <source>
        <strain evidence="4">COW40</strain>
    </source>
</reference>
<dbReference type="EMBL" id="CP077076">
    <property type="protein sequence ID" value="QXH53741.1"/>
    <property type="molecule type" value="Genomic_DNA"/>
</dbReference>
<proteinExistence type="predicted"/>
<accession>A0ABX8ND94</accession>
<protein>
    <submittedName>
        <fullName evidence="4">Response regulator</fullName>
    </submittedName>
</protein>
<dbReference type="InterPro" id="IPR001789">
    <property type="entry name" value="Sig_transdc_resp-reg_receiver"/>
</dbReference>
<evidence type="ECO:0000256" key="2">
    <source>
        <dbReference type="PROSITE-ProRule" id="PRU00169"/>
    </source>
</evidence>
<evidence type="ECO:0000313" key="5">
    <source>
        <dbReference type="Proteomes" id="UP001046350"/>
    </source>
</evidence>
<dbReference type="SMART" id="SM00448">
    <property type="entry name" value="REC"/>
    <property type="match status" value="1"/>
</dbReference>
<evidence type="ECO:0000259" key="3">
    <source>
        <dbReference type="PROSITE" id="PS50110"/>
    </source>
</evidence>
<gene>
    <name evidence="4" type="ORF">KSS94_11730</name>
</gene>
<evidence type="ECO:0000256" key="1">
    <source>
        <dbReference type="ARBA" id="ARBA00022553"/>
    </source>
</evidence>
<keyword evidence="5" id="KW-1185">Reference proteome</keyword>
<evidence type="ECO:0000313" key="4">
    <source>
        <dbReference type="EMBL" id="QXH53741.1"/>
    </source>
</evidence>
<organism evidence="4 5">
    <name type="scientific">Pseudomonas fakonensis</name>
    <dbReference type="NCBI Taxonomy" id="2842355"/>
    <lineage>
        <taxon>Bacteria</taxon>
        <taxon>Pseudomonadati</taxon>
        <taxon>Pseudomonadota</taxon>
        <taxon>Gammaproteobacteria</taxon>
        <taxon>Pseudomonadales</taxon>
        <taxon>Pseudomonadaceae</taxon>
        <taxon>Pseudomonas</taxon>
    </lineage>
</organism>
<dbReference type="InterPro" id="IPR050595">
    <property type="entry name" value="Bact_response_regulator"/>
</dbReference>
<sequence length="134" mass="14344">MAQAARSRSPMQQPTATLIAVVDDDESLRDALDGLLRATGYRARTFASGGDFLASDGPGQARCLICDIQMPGMCGVELLSQLQARGFDIPVIFISAHPGQRARISANMAGVVSCLPKPFEAERLLDCIESALHR</sequence>
<keyword evidence="1 2" id="KW-0597">Phosphoprotein</keyword>
<dbReference type="Pfam" id="PF00072">
    <property type="entry name" value="Response_reg"/>
    <property type="match status" value="1"/>
</dbReference>
<feature type="domain" description="Response regulatory" evidence="3">
    <location>
        <begin position="18"/>
        <end position="132"/>
    </location>
</feature>
<dbReference type="PANTHER" id="PTHR44591:SF25">
    <property type="entry name" value="CHEMOTAXIS TWO-COMPONENT RESPONSE REGULATOR"/>
    <property type="match status" value="1"/>
</dbReference>
<dbReference type="PANTHER" id="PTHR44591">
    <property type="entry name" value="STRESS RESPONSE REGULATOR PROTEIN 1"/>
    <property type="match status" value="1"/>
</dbReference>